<gene>
    <name evidence="1" type="ORF">SY1_07320</name>
</gene>
<dbReference type="Gene3D" id="1.20.5.2950">
    <property type="match status" value="1"/>
</dbReference>
<keyword evidence="2" id="KW-1185">Reference proteome</keyword>
<sequence>MADNPTIAEIKAAEERAAAGVQDAKSAAARRLNQARTDAESTLKETRQSAARQFREKLHRAEEAAEIKAKDILSKREADAKAFYAKHKDKVAGAASWITEEVMGRYGRG</sequence>
<reference evidence="2" key="1">
    <citation type="submission" date="2010-03" db="EMBL/GenBank/DDBJ databases">
        <title>The genome sequence of Synergistetes sp. SGP1.</title>
        <authorList>
            <consortium name="metaHIT consortium -- http://www.metahit.eu/"/>
            <person name="Pajon A."/>
            <person name="Turner K."/>
            <person name="Parkhill J."/>
            <person name="Wade W."/>
            <person name="Vartoukian S."/>
        </authorList>
    </citation>
    <scope>NUCLEOTIDE SEQUENCE [LARGE SCALE GENOMIC DNA]</scope>
    <source>
        <strain evidence="2">SGP1</strain>
    </source>
</reference>
<dbReference type="RefSeq" id="WP_015556215.1">
    <property type="nucleotide sequence ID" value="NC_021038.1"/>
</dbReference>
<dbReference type="AlphaFoldDB" id="A0AB94IWH1"/>
<organism evidence="1 2">
    <name type="scientific">Fretibacterium fastidiosum</name>
    <dbReference type="NCBI Taxonomy" id="651822"/>
    <lineage>
        <taxon>Bacteria</taxon>
        <taxon>Thermotogati</taxon>
        <taxon>Synergistota</taxon>
        <taxon>Synergistia</taxon>
        <taxon>Synergistales</taxon>
        <taxon>Aminobacteriaceae</taxon>
        <taxon>Fretibacterium</taxon>
    </lineage>
</organism>
<accession>A0AB94IWH1</accession>
<reference evidence="1 2" key="2">
    <citation type="submission" date="2010-03" db="EMBL/GenBank/DDBJ databases">
        <authorList>
            <person name="Pajon A."/>
        </authorList>
    </citation>
    <scope>NUCLEOTIDE SEQUENCE [LARGE SCALE GENOMIC DNA]</scope>
    <source>
        <strain evidence="1 2">SGP1</strain>
    </source>
</reference>
<evidence type="ECO:0000313" key="1">
    <source>
        <dbReference type="EMBL" id="CBL28068.1"/>
    </source>
</evidence>
<evidence type="ECO:0008006" key="3">
    <source>
        <dbReference type="Google" id="ProtNLM"/>
    </source>
</evidence>
<dbReference type="Proteomes" id="UP000008957">
    <property type="component" value="Chromosome"/>
</dbReference>
<dbReference type="KEGG" id="sbr:SY1_07320"/>
<dbReference type="EMBL" id="FP929056">
    <property type="protein sequence ID" value="CBL28068.1"/>
    <property type="molecule type" value="Genomic_DNA"/>
</dbReference>
<evidence type="ECO:0000313" key="2">
    <source>
        <dbReference type="Proteomes" id="UP000008957"/>
    </source>
</evidence>
<protein>
    <recommendedName>
        <fullName evidence="3">Cell envelope biogenesis protein TolA</fullName>
    </recommendedName>
</protein>
<proteinExistence type="predicted"/>
<name>A0AB94IWH1_9BACT</name>